<feature type="transmembrane region" description="Helical" evidence="7">
    <location>
        <begin position="351"/>
        <end position="371"/>
    </location>
</feature>
<evidence type="ECO:0000256" key="7">
    <source>
        <dbReference type="SAM" id="Phobius"/>
    </source>
</evidence>
<sequence>MLTDTENINGALDNAKLSRTHWKVWFLSAMGVFLDGFDLFIIGVALPLIGHSMGVSKSWIGLVGAAAPLGAMVGAFTLGRYTDKLGRKAMYLFDLLFFVIFAGLSALAWNIESLLAFRFLLGIGIGADYPISSTYVSEFMPKKIRGRMLSGAFSFQAVGALFGAAVGLGILMVHPNPDAWRYMLAIGVIPAVVVMILRTSVPESPRWHMAQGNAEKAQEITRQLTGKTVMANTVEAKLNYRELFSKKYIRRTVLATVPWFLMDIGLYGIGVFTPTILAVMAFTGHGSFIHKDILSTQGAVFLDVFLVVGFALSILLIEKWGRIRLQWLGFLGMTAAMVLLAFVGVPKGSSGMTMAVIFLGFALFNIMVNMGPNATTWILPTELFPTSLRASGHGLAAASGKFGAAVGIFLLPVMVKNVGIGPTLAMVAIASFLGLLVTWLLGYETSGRSLEETAGENRAATSVRKPRDLSHATAK</sequence>
<name>A0A2T2XEE0_9FIRM</name>
<feature type="transmembrane region" description="Helical" evidence="7">
    <location>
        <begin position="148"/>
        <end position="173"/>
    </location>
</feature>
<dbReference type="AlphaFoldDB" id="A0A2T2XEE0"/>
<proteinExistence type="predicted"/>
<feature type="domain" description="Major facilitator superfamily (MFS) profile" evidence="8">
    <location>
        <begin position="24"/>
        <end position="446"/>
    </location>
</feature>
<keyword evidence="4 7" id="KW-1133">Transmembrane helix</keyword>
<dbReference type="InterPro" id="IPR020846">
    <property type="entry name" value="MFS_dom"/>
</dbReference>
<keyword evidence="3 7" id="KW-0812">Transmembrane</keyword>
<comment type="caution">
    <text evidence="9">The sequence shown here is derived from an EMBL/GenBank/DDBJ whole genome shotgun (WGS) entry which is preliminary data.</text>
</comment>
<feature type="transmembrane region" description="Helical" evidence="7">
    <location>
        <begin position="294"/>
        <end position="315"/>
    </location>
</feature>
<feature type="transmembrane region" description="Helical" evidence="7">
    <location>
        <begin position="58"/>
        <end position="79"/>
    </location>
</feature>
<feature type="transmembrane region" description="Helical" evidence="7">
    <location>
        <begin position="392"/>
        <end position="414"/>
    </location>
</feature>
<dbReference type="PROSITE" id="PS00217">
    <property type="entry name" value="SUGAR_TRANSPORT_2"/>
    <property type="match status" value="1"/>
</dbReference>
<dbReference type="PROSITE" id="PS50850">
    <property type="entry name" value="MFS"/>
    <property type="match status" value="1"/>
</dbReference>
<evidence type="ECO:0000256" key="2">
    <source>
        <dbReference type="ARBA" id="ARBA00022448"/>
    </source>
</evidence>
<feature type="transmembrane region" description="Helical" evidence="7">
    <location>
        <begin position="115"/>
        <end position="136"/>
    </location>
</feature>
<protein>
    <submittedName>
        <fullName evidence="9">MFS transporter</fullName>
    </submittedName>
</protein>
<evidence type="ECO:0000256" key="3">
    <source>
        <dbReference type="ARBA" id="ARBA00022692"/>
    </source>
</evidence>
<evidence type="ECO:0000256" key="6">
    <source>
        <dbReference type="SAM" id="MobiDB-lite"/>
    </source>
</evidence>
<evidence type="ECO:0000313" key="10">
    <source>
        <dbReference type="Proteomes" id="UP000242972"/>
    </source>
</evidence>
<feature type="compositionally biased region" description="Basic and acidic residues" evidence="6">
    <location>
        <begin position="465"/>
        <end position="475"/>
    </location>
</feature>
<evidence type="ECO:0000256" key="4">
    <source>
        <dbReference type="ARBA" id="ARBA00022989"/>
    </source>
</evidence>
<dbReference type="SUPFAM" id="SSF103473">
    <property type="entry name" value="MFS general substrate transporter"/>
    <property type="match status" value="1"/>
</dbReference>
<dbReference type="Pfam" id="PF00083">
    <property type="entry name" value="Sugar_tr"/>
    <property type="match status" value="1"/>
</dbReference>
<evidence type="ECO:0000313" key="9">
    <source>
        <dbReference type="EMBL" id="PSR32873.1"/>
    </source>
</evidence>
<gene>
    <name evidence="9" type="ORF">C7B46_12365</name>
</gene>
<dbReference type="GO" id="GO:0022857">
    <property type="term" value="F:transmembrane transporter activity"/>
    <property type="evidence" value="ECO:0007669"/>
    <property type="project" value="InterPro"/>
</dbReference>
<dbReference type="InterPro" id="IPR005828">
    <property type="entry name" value="MFS_sugar_transport-like"/>
</dbReference>
<dbReference type="Proteomes" id="UP000242972">
    <property type="component" value="Unassembled WGS sequence"/>
</dbReference>
<dbReference type="PANTHER" id="PTHR23511">
    <property type="entry name" value="SYNAPTIC VESICLE GLYCOPROTEIN 2"/>
    <property type="match status" value="1"/>
</dbReference>
<dbReference type="PANTHER" id="PTHR23511:SF34">
    <property type="entry name" value="SYNAPTIC VESICLE GLYCOPROTEIN 2"/>
    <property type="match status" value="1"/>
</dbReference>
<feature type="transmembrane region" description="Helical" evidence="7">
    <location>
        <begin position="24"/>
        <end position="46"/>
    </location>
</feature>
<dbReference type="GO" id="GO:0005886">
    <property type="term" value="C:plasma membrane"/>
    <property type="evidence" value="ECO:0007669"/>
    <property type="project" value="UniProtKB-SubCell"/>
</dbReference>
<feature type="transmembrane region" description="Helical" evidence="7">
    <location>
        <begin position="327"/>
        <end position="345"/>
    </location>
</feature>
<evidence type="ECO:0000259" key="8">
    <source>
        <dbReference type="PROSITE" id="PS50850"/>
    </source>
</evidence>
<feature type="transmembrane region" description="Helical" evidence="7">
    <location>
        <begin position="420"/>
        <end position="441"/>
    </location>
</feature>
<accession>A0A2T2XEE0</accession>
<dbReference type="InterPro" id="IPR005829">
    <property type="entry name" value="Sugar_transporter_CS"/>
</dbReference>
<dbReference type="InterPro" id="IPR036259">
    <property type="entry name" value="MFS_trans_sf"/>
</dbReference>
<keyword evidence="2" id="KW-0813">Transport</keyword>
<dbReference type="EMBL" id="PXYW01000030">
    <property type="protein sequence ID" value="PSR32873.1"/>
    <property type="molecule type" value="Genomic_DNA"/>
</dbReference>
<feature type="transmembrane region" description="Helical" evidence="7">
    <location>
        <begin position="91"/>
        <end position="109"/>
    </location>
</feature>
<feature type="transmembrane region" description="Helical" evidence="7">
    <location>
        <begin position="179"/>
        <end position="197"/>
    </location>
</feature>
<keyword evidence="5 7" id="KW-0472">Membrane</keyword>
<reference evidence="9 10" key="1">
    <citation type="journal article" date="2014" name="BMC Genomics">
        <title>Comparison of environmental and isolate Sulfobacillus genomes reveals diverse carbon, sulfur, nitrogen, and hydrogen metabolisms.</title>
        <authorList>
            <person name="Justice N.B."/>
            <person name="Norman A."/>
            <person name="Brown C.T."/>
            <person name="Singh A."/>
            <person name="Thomas B.C."/>
            <person name="Banfield J.F."/>
        </authorList>
    </citation>
    <scope>NUCLEOTIDE SEQUENCE [LARGE SCALE GENOMIC DNA]</scope>
    <source>
        <strain evidence="9">AMDSBA4</strain>
    </source>
</reference>
<evidence type="ECO:0000256" key="1">
    <source>
        <dbReference type="ARBA" id="ARBA00004651"/>
    </source>
</evidence>
<feature type="transmembrane region" description="Helical" evidence="7">
    <location>
        <begin position="253"/>
        <end position="282"/>
    </location>
</feature>
<evidence type="ECO:0000256" key="5">
    <source>
        <dbReference type="ARBA" id="ARBA00023136"/>
    </source>
</evidence>
<comment type="subcellular location">
    <subcellularLocation>
        <location evidence="1">Cell membrane</location>
        <topology evidence="1">Multi-pass membrane protein</topology>
    </subcellularLocation>
</comment>
<feature type="region of interest" description="Disordered" evidence="6">
    <location>
        <begin position="452"/>
        <end position="475"/>
    </location>
</feature>
<dbReference type="Gene3D" id="1.20.1250.20">
    <property type="entry name" value="MFS general substrate transporter like domains"/>
    <property type="match status" value="1"/>
</dbReference>
<organism evidence="9 10">
    <name type="scientific">Sulfobacillus benefaciens</name>
    <dbReference type="NCBI Taxonomy" id="453960"/>
    <lineage>
        <taxon>Bacteria</taxon>
        <taxon>Bacillati</taxon>
        <taxon>Bacillota</taxon>
        <taxon>Clostridia</taxon>
        <taxon>Eubacteriales</taxon>
        <taxon>Clostridiales Family XVII. Incertae Sedis</taxon>
        <taxon>Sulfobacillus</taxon>
    </lineage>
</organism>